<dbReference type="Proteomes" id="UP000094455">
    <property type="component" value="Unassembled WGS sequence"/>
</dbReference>
<feature type="transmembrane region" description="Helical" evidence="9">
    <location>
        <begin position="180"/>
        <end position="201"/>
    </location>
</feature>
<dbReference type="Gene3D" id="3.40.50.300">
    <property type="entry name" value="P-loop containing nucleotide triphosphate hydrolases"/>
    <property type="match status" value="1"/>
</dbReference>
<dbReference type="CDD" id="cd03223">
    <property type="entry name" value="ABCD_peroxisomal_ALDP"/>
    <property type="match status" value="1"/>
</dbReference>
<dbReference type="SMART" id="SM00382">
    <property type="entry name" value="AAA"/>
    <property type="match status" value="1"/>
</dbReference>
<dbReference type="GO" id="GO:0015867">
    <property type="term" value="P:ATP transport"/>
    <property type="evidence" value="ECO:0007669"/>
    <property type="project" value="EnsemblFungi"/>
</dbReference>
<dbReference type="GO" id="GO:0005524">
    <property type="term" value="F:ATP binding"/>
    <property type="evidence" value="ECO:0007669"/>
    <property type="project" value="UniProtKB-KW"/>
</dbReference>
<feature type="compositionally biased region" description="Polar residues" evidence="8">
    <location>
        <begin position="82"/>
        <end position="96"/>
    </location>
</feature>
<dbReference type="AlphaFoldDB" id="A0A1E3NMV2"/>
<dbReference type="GO" id="GO:0043190">
    <property type="term" value="C:ATP-binding cassette (ABC) transporter complex"/>
    <property type="evidence" value="ECO:0007669"/>
    <property type="project" value="EnsemblFungi"/>
</dbReference>
<name>A0A1E3NMV2_9ASCO</name>
<dbReference type="InterPro" id="IPR050835">
    <property type="entry name" value="ABC_transporter_sub-D"/>
</dbReference>
<feature type="region of interest" description="Disordered" evidence="8">
    <location>
        <begin position="54"/>
        <end position="96"/>
    </location>
</feature>
<dbReference type="PANTHER" id="PTHR11384:SF69">
    <property type="entry name" value="PEROXISOMAL LONG-CHAIN FATTY ACID IMPORT PROTEIN 1"/>
    <property type="match status" value="1"/>
</dbReference>
<evidence type="ECO:0000256" key="1">
    <source>
        <dbReference type="ARBA" id="ARBA00008575"/>
    </source>
</evidence>
<protein>
    <recommendedName>
        <fullName evidence="10">ABC transporter domain-containing protein</fullName>
    </recommendedName>
</protein>
<proteinExistence type="inferred from homology"/>
<feature type="domain" description="ABC transporter" evidence="10">
    <location>
        <begin position="509"/>
        <end position="789"/>
    </location>
</feature>
<evidence type="ECO:0000256" key="5">
    <source>
        <dbReference type="ARBA" id="ARBA00022840"/>
    </source>
</evidence>
<keyword evidence="5" id="KW-0067">ATP-binding</keyword>
<dbReference type="InterPro" id="IPR003593">
    <property type="entry name" value="AAA+_ATPase"/>
</dbReference>
<dbReference type="GO" id="GO:0005778">
    <property type="term" value="C:peroxisomal membrane"/>
    <property type="evidence" value="ECO:0007669"/>
    <property type="project" value="EnsemblFungi"/>
</dbReference>
<keyword evidence="7 9" id="KW-0472">Membrane</keyword>
<evidence type="ECO:0000256" key="4">
    <source>
        <dbReference type="ARBA" id="ARBA00022741"/>
    </source>
</evidence>
<dbReference type="GO" id="GO:0007031">
    <property type="term" value="P:peroxisome organization"/>
    <property type="evidence" value="ECO:0007669"/>
    <property type="project" value="TreeGrafter"/>
</dbReference>
<dbReference type="GO" id="GO:0015916">
    <property type="term" value="P:fatty-acyl-CoA transport"/>
    <property type="evidence" value="ECO:0007669"/>
    <property type="project" value="EnsemblFungi"/>
</dbReference>
<keyword evidence="4" id="KW-0547">Nucleotide-binding</keyword>
<evidence type="ECO:0000256" key="2">
    <source>
        <dbReference type="ARBA" id="ARBA00022448"/>
    </source>
</evidence>
<dbReference type="PANTHER" id="PTHR11384">
    <property type="entry name" value="ATP-BINDING CASSETTE, SUB-FAMILY D MEMBER"/>
    <property type="match status" value="1"/>
</dbReference>
<dbReference type="InterPro" id="IPR017871">
    <property type="entry name" value="ABC_transporter-like_CS"/>
</dbReference>
<dbReference type="SUPFAM" id="SSF90123">
    <property type="entry name" value="ABC transporter transmembrane region"/>
    <property type="match status" value="1"/>
</dbReference>
<dbReference type="GeneID" id="30177498"/>
<dbReference type="Pfam" id="PF00005">
    <property type="entry name" value="ABC_tran"/>
    <property type="match status" value="1"/>
</dbReference>
<gene>
    <name evidence="11" type="ORF">PICMEDRAFT_15404</name>
</gene>
<dbReference type="GO" id="GO:0005324">
    <property type="term" value="F:long-chain fatty acid transmembrane transporter activity"/>
    <property type="evidence" value="ECO:0007669"/>
    <property type="project" value="EnsemblFungi"/>
</dbReference>
<keyword evidence="6 9" id="KW-1133">Transmembrane helix</keyword>
<dbReference type="PROSITE" id="PS00211">
    <property type="entry name" value="ABC_TRANSPORTER_1"/>
    <property type="match status" value="1"/>
</dbReference>
<evidence type="ECO:0000259" key="10">
    <source>
        <dbReference type="PROSITE" id="PS50893"/>
    </source>
</evidence>
<comment type="similarity">
    <text evidence="1">Belongs to the ABC transporter superfamily. ABCD family. Peroxisomal fatty acyl CoA transporter (TC 3.A.1.203) subfamily.</text>
</comment>
<dbReference type="EMBL" id="KV454002">
    <property type="protein sequence ID" value="ODQ47454.1"/>
    <property type="molecule type" value="Genomic_DNA"/>
</dbReference>
<dbReference type="RefSeq" id="XP_019018567.1">
    <property type="nucleotide sequence ID" value="XM_019160811.1"/>
</dbReference>
<dbReference type="GO" id="GO:0042760">
    <property type="term" value="P:very long-chain fatty acid catabolic process"/>
    <property type="evidence" value="ECO:0007669"/>
    <property type="project" value="EnsemblFungi"/>
</dbReference>
<dbReference type="STRING" id="763406.A0A1E3NMV2"/>
<dbReference type="GO" id="GO:0042758">
    <property type="term" value="P:long-chain fatty acid catabolic process"/>
    <property type="evidence" value="ECO:0007669"/>
    <property type="project" value="EnsemblFungi"/>
</dbReference>
<dbReference type="GO" id="GO:0015910">
    <property type="term" value="P:long-chain fatty acid import into peroxisome"/>
    <property type="evidence" value="ECO:0007669"/>
    <property type="project" value="EnsemblFungi"/>
</dbReference>
<evidence type="ECO:0000313" key="11">
    <source>
        <dbReference type="EMBL" id="ODQ47454.1"/>
    </source>
</evidence>
<evidence type="ECO:0000256" key="6">
    <source>
        <dbReference type="ARBA" id="ARBA00022989"/>
    </source>
</evidence>
<keyword evidence="2" id="KW-0813">Transport</keyword>
<dbReference type="InterPro" id="IPR011527">
    <property type="entry name" value="ABC1_TM_dom"/>
</dbReference>
<dbReference type="GO" id="GO:0006635">
    <property type="term" value="P:fatty acid beta-oxidation"/>
    <property type="evidence" value="ECO:0007669"/>
    <property type="project" value="EnsemblFungi"/>
</dbReference>
<dbReference type="InterPro" id="IPR027417">
    <property type="entry name" value="P-loop_NTPase"/>
</dbReference>
<dbReference type="GO" id="GO:0140359">
    <property type="term" value="F:ABC-type transporter activity"/>
    <property type="evidence" value="ECO:0007669"/>
    <property type="project" value="InterPro"/>
</dbReference>
<feature type="transmembrane region" description="Helical" evidence="9">
    <location>
        <begin position="293"/>
        <end position="312"/>
    </location>
</feature>
<keyword evidence="3 9" id="KW-0812">Transmembrane</keyword>
<keyword evidence="12" id="KW-1185">Reference proteome</keyword>
<feature type="transmembrane region" description="Helical" evidence="9">
    <location>
        <begin position="34"/>
        <end position="52"/>
    </location>
</feature>
<dbReference type="GO" id="GO:0016887">
    <property type="term" value="F:ATP hydrolysis activity"/>
    <property type="evidence" value="ECO:0007669"/>
    <property type="project" value="InterPro"/>
</dbReference>
<evidence type="ECO:0000256" key="7">
    <source>
        <dbReference type="ARBA" id="ARBA00023136"/>
    </source>
</evidence>
<dbReference type="InterPro" id="IPR036640">
    <property type="entry name" value="ABC1_TM_sf"/>
</dbReference>
<dbReference type="PROSITE" id="PS50893">
    <property type="entry name" value="ABC_TRANSPORTER_2"/>
    <property type="match status" value="1"/>
</dbReference>
<accession>A0A1E3NMV2</accession>
<dbReference type="OrthoDB" id="422637at2759"/>
<evidence type="ECO:0000313" key="12">
    <source>
        <dbReference type="Proteomes" id="UP000094455"/>
    </source>
</evidence>
<feature type="transmembrane region" description="Helical" evidence="9">
    <location>
        <begin position="375"/>
        <end position="396"/>
    </location>
</feature>
<dbReference type="SUPFAM" id="SSF52540">
    <property type="entry name" value="P-loop containing nucleoside triphosphate hydrolases"/>
    <property type="match status" value="1"/>
</dbReference>
<dbReference type="InterPro" id="IPR003439">
    <property type="entry name" value="ABC_transporter-like_ATP-bd"/>
</dbReference>
<feature type="transmembrane region" description="Helical" evidence="9">
    <location>
        <begin position="140"/>
        <end position="159"/>
    </location>
</feature>
<sequence>MYDSSTQAYLNKGNAYLIRSVRNVLLFYSKRRKYILRVCYCLIIYMIFNNGSKSKARPKSNPKTFPESRSRSLVEPVGGGQISQNAQEKVSPQESPSAKKYKPLIAGKAILKKLLYKFKNSSTVALFSQLNLRSPKTLHSFYQLALQVILLFFKAFLTLQIATLDGNLVSSLISRRFKKFFKFLLLWLVIGIPTSITDSLLEKSKKLLSQTIRVNLTTKMLDDYLPSNGNATLYQLLNSKSSAITDPNHRITSTVENFSNSFSILPSQLLTPILDILIAANHMAKSSENASEGALLLGLVANVSTLVLKFFTPNFSTMNNMRNTLENKFHEFHSNIIVNNEEIALAKGHSREIDLLDTSYFEFEKFERMTLRRMAVYNFAISFIFKYTLGAFGLMLCAVPTFTSVYFAGFKPSEELVSGLSSDFVANRSLLLKASDSLGKLIQSKKNIQNMTGYANELWEFEKELIDINESSQLENAINTRKDSHGNNHVNADSQPLLVGPNVSYGDEISFHEIPLVTPNGNVLVENLTFSIKPGDNLLIIGPNGCGKSSLFRILGGLWEVKDPGKLVVPYDKKDLFYLPQRSYFTYGTLREQIIYPDSYDDYRDKILRAKQENPSSPVHDDEYLIELLREVNLDYLLDYDSDLEEEDDIEKDLSRASTSSCVFMIPCLDRVEKWPDILSVGEQQRLAMIRLYYHCPKFAVLDECTSSISSDLERECYRIAIEDLKITVISVCHRTTLWEFHSKILKFKRPEGEGMATTLFTSFDPELRLQRHEELISIDNSLKRSDELTKRLQALKKMKNSRSGRRPALMYIEEDDD</sequence>
<evidence type="ECO:0000256" key="8">
    <source>
        <dbReference type="SAM" id="MobiDB-lite"/>
    </source>
</evidence>
<organism evidence="11 12">
    <name type="scientific">Pichia membranifaciens NRRL Y-2026</name>
    <dbReference type="NCBI Taxonomy" id="763406"/>
    <lineage>
        <taxon>Eukaryota</taxon>
        <taxon>Fungi</taxon>
        <taxon>Dikarya</taxon>
        <taxon>Ascomycota</taxon>
        <taxon>Saccharomycotina</taxon>
        <taxon>Pichiomycetes</taxon>
        <taxon>Pichiales</taxon>
        <taxon>Pichiaceae</taxon>
        <taxon>Pichia</taxon>
    </lineage>
</organism>
<evidence type="ECO:0000256" key="9">
    <source>
        <dbReference type="SAM" id="Phobius"/>
    </source>
</evidence>
<dbReference type="Pfam" id="PF06472">
    <property type="entry name" value="ABC_membrane_2"/>
    <property type="match status" value="1"/>
</dbReference>
<evidence type="ECO:0000256" key="3">
    <source>
        <dbReference type="ARBA" id="ARBA00022692"/>
    </source>
</evidence>
<reference evidence="11 12" key="1">
    <citation type="journal article" date="2016" name="Proc. Natl. Acad. Sci. U.S.A.">
        <title>Comparative genomics of biotechnologically important yeasts.</title>
        <authorList>
            <person name="Riley R."/>
            <person name="Haridas S."/>
            <person name="Wolfe K.H."/>
            <person name="Lopes M.R."/>
            <person name="Hittinger C.T."/>
            <person name="Goeker M."/>
            <person name="Salamov A.A."/>
            <person name="Wisecaver J.H."/>
            <person name="Long T.M."/>
            <person name="Calvey C.H."/>
            <person name="Aerts A.L."/>
            <person name="Barry K.W."/>
            <person name="Choi C."/>
            <person name="Clum A."/>
            <person name="Coughlan A.Y."/>
            <person name="Deshpande S."/>
            <person name="Douglass A.P."/>
            <person name="Hanson S.J."/>
            <person name="Klenk H.-P."/>
            <person name="LaButti K.M."/>
            <person name="Lapidus A."/>
            <person name="Lindquist E.A."/>
            <person name="Lipzen A.M."/>
            <person name="Meier-Kolthoff J.P."/>
            <person name="Ohm R.A."/>
            <person name="Otillar R.P."/>
            <person name="Pangilinan J.L."/>
            <person name="Peng Y."/>
            <person name="Rokas A."/>
            <person name="Rosa C.A."/>
            <person name="Scheuner C."/>
            <person name="Sibirny A.A."/>
            <person name="Slot J.C."/>
            <person name="Stielow J.B."/>
            <person name="Sun H."/>
            <person name="Kurtzman C.P."/>
            <person name="Blackwell M."/>
            <person name="Grigoriev I.V."/>
            <person name="Jeffries T.W."/>
        </authorList>
    </citation>
    <scope>NUCLEOTIDE SEQUENCE [LARGE SCALE GENOMIC DNA]</scope>
    <source>
        <strain evidence="11 12">NRRL Y-2026</strain>
    </source>
</reference>